<feature type="compositionally biased region" description="Low complexity" evidence="1">
    <location>
        <begin position="70"/>
        <end position="84"/>
    </location>
</feature>
<dbReference type="Proteomes" id="UP001176940">
    <property type="component" value="Unassembled WGS sequence"/>
</dbReference>
<name>A0ABN9LBB2_9NEOB</name>
<organism evidence="2 3">
    <name type="scientific">Ranitomeya imitator</name>
    <name type="common">mimic poison frog</name>
    <dbReference type="NCBI Taxonomy" id="111125"/>
    <lineage>
        <taxon>Eukaryota</taxon>
        <taxon>Metazoa</taxon>
        <taxon>Chordata</taxon>
        <taxon>Craniata</taxon>
        <taxon>Vertebrata</taxon>
        <taxon>Euteleostomi</taxon>
        <taxon>Amphibia</taxon>
        <taxon>Batrachia</taxon>
        <taxon>Anura</taxon>
        <taxon>Neobatrachia</taxon>
        <taxon>Hyloidea</taxon>
        <taxon>Dendrobatidae</taxon>
        <taxon>Dendrobatinae</taxon>
        <taxon>Ranitomeya</taxon>
    </lineage>
</organism>
<feature type="region of interest" description="Disordered" evidence="1">
    <location>
        <begin position="1"/>
        <end position="151"/>
    </location>
</feature>
<comment type="caution">
    <text evidence="2">The sequence shown here is derived from an EMBL/GenBank/DDBJ whole genome shotgun (WGS) entry which is preliminary data.</text>
</comment>
<proteinExistence type="predicted"/>
<evidence type="ECO:0000256" key="1">
    <source>
        <dbReference type="SAM" id="MobiDB-lite"/>
    </source>
</evidence>
<evidence type="ECO:0000313" key="3">
    <source>
        <dbReference type="Proteomes" id="UP001176940"/>
    </source>
</evidence>
<evidence type="ECO:0000313" key="2">
    <source>
        <dbReference type="EMBL" id="CAJ0934867.1"/>
    </source>
</evidence>
<reference evidence="2" key="1">
    <citation type="submission" date="2023-07" db="EMBL/GenBank/DDBJ databases">
        <authorList>
            <person name="Stuckert A."/>
        </authorList>
    </citation>
    <scope>NUCLEOTIDE SEQUENCE</scope>
</reference>
<gene>
    <name evidence="2" type="ORF">RIMI_LOCUS6144082</name>
</gene>
<feature type="compositionally biased region" description="Basic and acidic residues" evidence="1">
    <location>
        <begin position="56"/>
        <end position="69"/>
    </location>
</feature>
<feature type="compositionally biased region" description="Polar residues" evidence="1">
    <location>
        <begin position="108"/>
        <end position="145"/>
    </location>
</feature>
<dbReference type="EMBL" id="CAUEEQ010010948">
    <property type="protein sequence ID" value="CAJ0934867.1"/>
    <property type="molecule type" value="Genomic_DNA"/>
</dbReference>
<accession>A0ABN9LBB2</accession>
<protein>
    <submittedName>
        <fullName evidence="2">Uncharacterized protein</fullName>
    </submittedName>
</protein>
<sequence>MEQSGNEIDMDQGGKVESAPTTDLQAESCEKPQEAEVQAMETDPRGGSSHLVSAETSERSRETSEEREMSGSSDSSTYSATRPSDSLSEGGADDGNCQSSPELGKPTEMSTSAESEPPGSCQTADDQTKTENPSLQNLLCSSVSVSPVKRR</sequence>
<keyword evidence="3" id="KW-1185">Reference proteome</keyword>